<evidence type="ECO:0000256" key="11">
    <source>
        <dbReference type="SAM" id="MobiDB-lite"/>
    </source>
</evidence>
<dbReference type="PROSITE" id="PS50005">
    <property type="entry name" value="TPR"/>
    <property type="match status" value="2"/>
</dbReference>
<evidence type="ECO:0000256" key="1">
    <source>
        <dbReference type="ARBA" id="ARBA00004572"/>
    </source>
</evidence>
<keyword evidence="14" id="KW-1185">Reference proteome</keyword>
<evidence type="ECO:0000313" key="13">
    <source>
        <dbReference type="EMBL" id="GFH46880.1"/>
    </source>
</evidence>
<dbReference type="AlphaFoldDB" id="A0AAD3H1G7"/>
<evidence type="ECO:0000256" key="6">
    <source>
        <dbReference type="ARBA" id="ARBA00022989"/>
    </source>
</evidence>
<evidence type="ECO:0000313" key="14">
    <source>
        <dbReference type="Proteomes" id="UP001054902"/>
    </source>
</evidence>
<dbReference type="EMBL" id="BLLK01000022">
    <property type="protein sequence ID" value="GFH46880.1"/>
    <property type="molecule type" value="Genomic_DNA"/>
</dbReference>
<dbReference type="InterPro" id="IPR018704">
    <property type="entry name" value="SecYEG/CpoB_TPR"/>
</dbReference>
<proteinExistence type="inferred from homology"/>
<dbReference type="GO" id="GO:0030943">
    <property type="term" value="F:mitochondrion targeting sequence binding"/>
    <property type="evidence" value="ECO:0007669"/>
    <property type="project" value="TreeGrafter"/>
</dbReference>
<evidence type="ECO:0000256" key="5">
    <source>
        <dbReference type="ARBA" id="ARBA00022803"/>
    </source>
</evidence>
<protein>
    <recommendedName>
        <fullName evidence="12">Ancillary SecYEG translocon subunit/Cell division coordinator CpoB TPR domain-containing protein</fullName>
    </recommendedName>
</protein>
<dbReference type="InterPro" id="IPR011990">
    <property type="entry name" value="TPR-like_helical_dom_sf"/>
</dbReference>
<evidence type="ECO:0000256" key="7">
    <source>
        <dbReference type="ARBA" id="ARBA00023128"/>
    </source>
</evidence>
<keyword evidence="8" id="KW-0472">Membrane</keyword>
<keyword evidence="5 10" id="KW-0802">TPR repeat</keyword>
<sequence length="639" mass="70079">MAKSSSQNKILGASILLAGIATAAVLYKYATKPKSSTKSLPADDKKDNTPKFSTPSKSIPSEPETPLTSNKSAAPASDNTDASVGEDTTSTDDFMAELHAQIEAIDKRGKKLFKEKKHLDAAEVFTEALDLINSKVTNATKYNNLNRQLVTLMNNRSAMYEKGGLPDLALVDCDGILDVEPGHGKARTRKLRILESLKRYNEALVEVCALQLKFMQDNRDKLRLGIPVTPPVPQQKIEELMTQILPGVIEQTLADVQKKHGEKERPLPSTHTIMQLIQSFAGYNAWMATAARDGGIDELTNKFNAASSDAEKVEILLKRGRRQAYHRKFEECTADFESAYGMLEKGGDELKSMLDSDVYARVLEWTGMCRHLTYDLDGALKCYEACSDADPTNAEILVKRAGVKMDSGKLEDAIGLFDTALGLDPTAVDALLHRANLRMLEGKPVEAKTDLEKCIELRPNHIFAHLRLATIYMAMDDAAGAKRALDDAERIDSQSSEVHSYRGELYFAQGQMVEAKAEFDRAIECDAGNPTAYVNAALAVMNTAGAGGGPPDIPEAIRLLEKAIDVDPQFHTAYVHLGQLKLSMATDLTTAREVIALYDKGLDYCRTAEELKDIVSMRILTVAQVDAASALKMDTLNMQ</sequence>
<dbReference type="SMART" id="SM00028">
    <property type="entry name" value="TPR"/>
    <property type="match status" value="8"/>
</dbReference>
<keyword evidence="6" id="KW-1133">Transmembrane helix</keyword>
<evidence type="ECO:0000256" key="10">
    <source>
        <dbReference type="PROSITE-ProRule" id="PRU00339"/>
    </source>
</evidence>
<feature type="repeat" description="TPR" evidence="10">
    <location>
        <begin position="496"/>
        <end position="529"/>
    </location>
</feature>
<evidence type="ECO:0000259" key="12">
    <source>
        <dbReference type="Pfam" id="PF09976"/>
    </source>
</evidence>
<reference evidence="13 14" key="1">
    <citation type="journal article" date="2021" name="Sci. Rep.">
        <title>The genome of the diatom Chaetoceros tenuissimus carries an ancient integrated fragment of an extant virus.</title>
        <authorList>
            <person name="Hongo Y."/>
            <person name="Kimura K."/>
            <person name="Takaki Y."/>
            <person name="Yoshida Y."/>
            <person name="Baba S."/>
            <person name="Kobayashi G."/>
            <person name="Nagasaki K."/>
            <person name="Hano T."/>
            <person name="Tomaru Y."/>
        </authorList>
    </citation>
    <scope>NUCLEOTIDE SEQUENCE [LARGE SCALE GENOMIC DNA]</scope>
    <source>
        <strain evidence="13 14">NIES-3715</strain>
    </source>
</reference>
<comment type="subcellular location">
    <subcellularLocation>
        <location evidence="1">Mitochondrion outer membrane</location>
        <topology evidence="1">Single-pass membrane protein</topology>
    </subcellularLocation>
</comment>
<dbReference type="GO" id="GO:0005741">
    <property type="term" value="C:mitochondrial outer membrane"/>
    <property type="evidence" value="ECO:0007669"/>
    <property type="project" value="UniProtKB-SubCell"/>
</dbReference>
<dbReference type="GO" id="GO:0008320">
    <property type="term" value="F:protein transmembrane transporter activity"/>
    <property type="evidence" value="ECO:0007669"/>
    <property type="project" value="TreeGrafter"/>
</dbReference>
<accession>A0AAD3H1G7</accession>
<gene>
    <name evidence="13" type="ORF">CTEN210_03354</name>
</gene>
<organism evidence="13 14">
    <name type="scientific">Chaetoceros tenuissimus</name>
    <dbReference type="NCBI Taxonomy" id="426638"/>
    <lineage>
        <taxon>Eukaryota</taxon>
        <taxon>Sar</taxon>
        <taxon>Stramenopiles</taxon>
        <taxon>Ochrophyta</taxon>
        <taxon>Bacillariophyta</taxon>
        <taxon>Coscinodiscophyceae</taxon>
        <taxon>Chaetocerotophycidae</taxon>
        <taxon>Chaetocerotales</taxon>
        <taxon>Chaetocerotaceae</taxon>
        <taxon>Chaetoceros</taxon>
    </lineage>
</organism>
<keyword evidence="2" id="KW-0812">Transmembrane</keyword>
<keyword evidence="4" id="KW-1000">Mitochondrion outer membrane</keyword>
<dbReference type="Gene3D" id="1.25.40.10">
    <property type="entry name" value="Tetratricopeptide repeat domain"/>
    <property type="match status" value="2"/>
</dbReference>
<evidence type="ECO:0000256" key="2">
    <source>
        <dbReference type="ARBA" id="ARBA00022692"/>
    </source>
</evidence>
<dbReference type="PANTHER" id="PTHR46208">
    <property type="entry name" value="MITOCHONDRIAL IMPORT RECEPTOR SUBUNIT TOM70"/>
    <property type="match status" value="1"/>
</dbReference>
<dbReference type="SUPFAM" id="SSF48452">
    <property type="entry name" value="TPR-like"/>
    <property type="match status" value="2"/>
</dbReference>
<dbReference type="Proteomes" id="UP001054902">
    <property type="component" value="Unassembled WGS sequence"/>
</dbReference>
<feature type="domain" description="Ancillary SecYEG translocon subunit/Cell division coordinator CpoB TPR" evidence="12">
    <location>
        <begin position="404"/>
        <end position="528"/>
    </location>
</feature>
<keyword evidence="7" id="KW-0496">Mitochondrion</keyword>
<name>A0AAD3H1G7_9STRA</name>
<feature type="region of interest" description="Disordered" evidence="11">
    <location>
        <begin position="32"/>
        <end position="89"/>
    </location>
</feature>
<evidence type="ECO:0000256" key="4">
    <source>
        <dbReference type="ARBA" id="ARBA00022787"/>
    </source>
</evidence>
<dbReference type="Pfam" id="PF09976">
    <property type="entry name" value="TPR_21"/>
    <property type="match status" value="1"/>
</dbReference>
<feature type="repeat" description="TPR" evidence="10">
    <location>
        <begin position="394"/>
        <end position="427"/>
    </location>
</feature>
<feature type="compositionally biased region" description="Polar residues" evidence="11">
    <location>
        <begin position="66"/>
        <end position="89"/>
    </location>
</feature>
<dbReference type="GO" id="GO:0045039">
    <property type="term" value="P:protein insertion into mitochondrial inner membrane"/>
    <property type="evidence" value="ECO:0007669"/>
    <property type="project" value="TreeGrafter"/>
</dbReference>
<keyword evidence="3" id="KW-0677">Repeat</keyword>
<evidence type="ECO:0000256" key="8">
    <source>
        <dbReference type="ARBA" id="ARBA00023136"/>
    </source>
</evidence>
<evidence type="ECO:0000256" key="9">
    <source>
        <dbReference type="ARBA" id="ARBA00038030"/>
    </source>
</evidence>
<dbReference type="PANTHER" id="PTHR46208:SF1">
    <property type="entry name" value="MITOCHONDRIAL IMPORT RECEPTOR SUBUNIT TOM70"/>
    <property type="match status" value="1"/>
</dbReference>
<dbReference type="InterPro" id="IPR019734">
    <property type="entry name" value="TPR_rpt"/>
</dbReference>
<comment type="similarity">
    <text evidence="9">Belongs to the Tom70 family.</text>
</comment>
<comment type="caution">
    <text evidence="13">The sequence shown here is derived from an EMBL/GenBank/DDBJ whole genome shotgun (WGS) entry which is preliminary data.</text>
</comment>
<dbReference type="GO" id="GO:0030150">
    <property type="term" value="P:protein import into mitochondrial matrix"/>
    <property type="evidence" value="ECO:0007669"/>
    <property type="project" value="TreeGrafter"/>
</dbReference>
<feature type="compositionally biased region" description="Polar residues" evidence="11">
    <location>
        <begin position="50"/>
        <end position="59"/>
    </location>
</feature>
<evidence type="ECO:0000256" key="3">
    <source>
        <dbReference type="ARBA" id="ARBA00022737"/>
    </source>
</evidence>